<keyword evidence="1" id="KW-0812">Transmembrane</keyword>
<keyword evidence="1" id="KW-1133">Transmembrane helix</keyword>
<feature type="transmembrane region" description="Helical" evidence="1">
    <location>
        <begin position="41"/>
        <end position="63"/>
    </location>
</feature>
<evidence type="ECO:0000313" key="2">
    <source>
        <dbReference type="EMBL" id="RHN69120.1"/>
    </source>
</evidence>
<dbReference type="Gramene" id="rna17549">
    <property type="protein sequence ID" value="RHN69120.1"/>
    <property type="gene ID" value="gene17549"/>
</dbReference>
<sequence>MHLHNLYCSCDLPFLYVVCLCVIIELVFTEDALQLDPVSSSSFFFFFFFVNSLRLAFASCFYLQNE</sequence>
<proteinExistence type="predicted"/>
<gene>
    <name evidence="2" type="ORF">MtrunA17_Chr3g0121281</name>
</gene>
<evidence type="ECO:0008006" key="4">
    <source>
        <dbReference type="Google" id="ProtNLM"/>
    </source>
</evidence>
<reference evidence="3" key="1">
    <citation type="journal article" date="2018" name="Nat. Plants">
        <title>Whole-genome landscape of Medicago truncatula symbiotic genes.</title>
        <authorList>
            <person name="Pecrix Y."/>
            <person name="Staton S.E."/>
            <person name="Sallet E."/>
            <person name="Lelandais-Briere C."/>
            <person name="Moreau S."/>
            <person name="Carrere S."/>
            <person name="Blein T."/>
            <person name="Jardinaud M.F."/>
            <person name="Latrasse D."/>
            <person name="Zouine M."/>
            <person name="Zahm M."/>
            <person name="Kreplak J."/>
            <person name="Mayjonade B."/>
            <person name="Satge C."/>
            <person name="Perez M."/>
            <person name="Cauet S."/>
            <person name="Marande W."/>
            <person name="Chantry-Darmon C."/>
            <person name="Lopez-Roques C."/>
            <person name="Bouchez O."/>
            <person name="Berard A."/>
            <person name="Debelle F."/>
            <person name="Munos S."/>
            <person name="Bendahmane A."/>
            <person name="Berges H."/>
            <person name="Niebel A."/>
            <person name="Buitink J."/>
            <person name="Frugier F."/>
            <person name="Benhamed M."/>
            <person name="Crespi M."/>
            <person name="Gouzy J."/>
            <person name="Gamas P."/>
        </authorList>
    </citation>
    <scope>NUCLEOTIDE SEQUENCE [LARGE SCALE GENOMIC DNA]</scope>
    <source>
        <strain evidence="3">cv. Jemalong A17</strain>
    </source>
</reference>
<protein>
    <recommendedName>
        <fullName evidence="4">Transmembrane protein</fullName>
    </recommendedName>
</protein>
<feature type="transmembrane region" description="Helical" evidence="1">
    <location>
        <begin position="12"/>
        <end position="29"/>
    </location>
</feature>
<comment type="caution">
    <text evidence="2">The sequence shown here is derived from an EMBL/GenBank/DDBJ whole genome shotgun (WGS) entry which is preliminary data.</text>
</comment>
<evidence type="ECO:0000256" key="1">
    <source>
        <dbReference type="SAM" id="Phobius"/>
    </source>
</evidence>
<accession>A0A396IUM5</accession>
<organism evidence="2 3">
    <name type="scientific">Medicago truncatula</name>
    <name type="common">Barrel medic</name>
    <name type="synonym">Medicago tribuloides</name>
    <dbReference type="NCBI Taxonomy" id="3880"/>
    <lineage>
        <taxon>Eukaryota</taxon>
        <taxon>Viridiplantae</taxon>
        <taxon>Streptophyta</taxon>
        <taxon>Embryophyta</taxon>
        <taxon>Tracheophyta</taxon>
        <taxon>Spermatophyta</taxon>
        <taxon>Magnoliopsida</taxon>
        <taxon>eudicotyledons</taxon>
        <taxon>Gunneridae</taxon>
        <taxon>Pentapetalae</taxon>
        <taxon>rosids</taxon>
        <taxon>fabids</taxon>
        <taxon>Fabales</taxon>
        <taxon>Fabaceae</taxon>
        <taxon>Papilionoideae</taxon>
        <taxon>50 kb inversion clade</taxon>
        <taxon>NPAAA clade</taxon>
        <taxon>Hologalegina</taxon>
        <taxon>IRL clade</taxon>
        <taxon>Trifolieae</taxon>
        <taxon>Medicago</taxon>
    </lineage>
</organism>
<dbReference type="EMBL" id="PSQE01000003">
    <property type="protein sequence ID" value="RHN69120.1"/>
    <property type="molecule type" value="Genomic_DNA"/>
</dbReference>
<dbReference type="Proteomes" id="UP000265566">
    <property type="component" value="Chromosome 3"/>
</dbReference>
<keyword evidence="1" id="KW-0472">Membrane</keyword>
<name>A0A396IUM5_MEDTR</name>
<dbReference type="AlphaFoldDB" id="A0A396IUM5"/>
<evidence type="ECO:0000313" key="3">
    <source>
        <dbReference type="Proteomes" id="UP000265566"/>
    </source>
</evidence>